<feature type="compositionally biased region" description="Basic residues" evidence="1">
    <location>
        <begin position="501"/>
        <end position="517"/>
    </location>
</feature>
<feature type="compositionally biased region" description="Acidic residues" evidence="1">
    <location>
        <begin position="398"/>
        <end position="411"/>
    </location>
</feature>
<feature type="compositionally biased region" description="Low complexity" evidence="1">
    <location>
        <begin position="358"/>
        <end position="371"/>
    </location>
</feature>
<feature type="compositionally biased region" description="Acidic residues" evidence="1">
    <location>
        <begin position="207"/>
        <end position="236"/>
    </location>
</feature>
<feature type="compositionally biased region" description="Basic residues" evidence="1">
    <location>
        <begin position="551"/>
        <end position="561"/>
    </location>
</feature>
<feature type="compositionally biased region" description="Polar residues" evidence="1">
    <location>
        <begin position="643"/>
        <end position="661"/>
    </location>
</feature>
<name>A0A8S9K9R8_BRACR</name>
<protein>
    <recommendedName>
        <fullName evidence="3">CCHC-type domain-containing protein</fullName>
    </recommendedName>
</protein>
<feature type="region of interest" description="Disordered" evidence="1">
    <location>
        <begin position="459"/>
        <end position="627"/>
    </location>
</feature>
<sequence length="661" mass="76222">MLFSKWGKLSFLSPYRFWVFGACLDDLTFFSFLLLYREGTMIDLRIHVGGSMEKNNGDYKYVGELFEISVQWELYDISWEKFIRFSREDAKIIAPIRFVWYKDIAKEMNTVTYAFEENPDDMFLLMRLAKEAGVIDVFIEYDVSDVRYNEEEEFPESDGEEEVERPLEDEEPEQSEEEDEENPQADENETEEGEENVAHQAGIVDENVTEEGEEREQAEIGDEVVQDAGDGGEDESEGKMINLNINFGGFMEKVGEDYVYKGELGVTTVLWELYNLSWNKVLQFSREEAKIMAPIRFIWFKEVGKEMKTMNYVYEENPDDMFLTAMEKSRDQGKKKKLKNLKDELQENVDEEAEEPVLNENEAAQADVGTDVVEEVGDGSKDDRILKKKETAEREAAESDEECLLEDETDYPDTPIGSEEEWEQWDNPKDDSTRYVAEYYYTDVLKKTYEDNIKPVNGEKFWKKTNKPAIAIPEFRKPRGRPKTRDRRKEPFEDLQNQGKSTRHGRIQHCSRCKQAGHIKSGCKNEPVTEEGPKNRRGQPRKHPIQEHLKPPPKPRGKRKTPSVGSSSQPVPSNAIGDLDVSFSAPQPSSSTNQVKPHVKKALRGRPLKINKSSKVPHGVGAFWSPYTDRPFEVFGNRIYDRSNLNPLPQEGQSNHPPKND</sequence>
<feature type="compositionally biased region" description="Basic residues" evidence="1">
    <location>
        <begin position="597"/>
        <end position="609"/>
    </location>
</feature>
<evidence type="ECO:0000256" key="1">
    <source>
        <dbReference type="SAM" id="MobiDB-lite"/>
    </source>
</evidence>
<feature type="compositionally biased region" description="Basic and acidic residues" evidence="1">
    <location>
        <begin position="378"/>
        <end position="397"/>
    </location>
</feature>
<feature type="compositionally biased region" description="Acidic residues" evidence="1">
    <location>
        <begin position="348"/>
        <end position="357"/>
    </location>
</feature>
<organism evidence="2">
    <name type="scientific">Brassica cretica</name>
    <name type="common">Mustard</name>
    <dbReference type="NCBI Taxonomy" id="69181"/>
    <lineage>
        <taxon>Eukaryota</taxon>
        <taxon>Viridiplantae</taxon>
        <taxon>Streptophyta</taxon>
        <taxon>Embryophyta</taxon>
        <taxon>Tracheophyta</taxon>
        <taxon>Spermatophyta</taxon>
        <taxon>Magnoliopsida</taxon>
        <taxon>eudicotyledons</taxon>
        <taxon>Gunneridae</taxon>
        <taxon>Pentapetalae</taxon>
        <taxon>rosids</taxon>
        <taxon>malvids</taxon>
        <taxon>Brassicales</taxon>
        <taxon>Brassicaceae</taxon>
        <taxon>Brassiceae</taxon>
        <taxon>Brassica</taxon>
    </lineage>
</organism>
<dbReference type="EMBL" id="QGKY02000190">
    <property type="protein sequence ID" value="KAF2590126.1"/>
    <property type="molecule type" value="Genomic_DNA"/>
</dbReference>
<feature type="region of interest" description="Disordered" evidence="1">
    <location>
        <begin position="642"/>
        <end position="661"/>
    </location>
</feature>
<reference evidence="2" key="1">
    <citation type="submission" date="2019-12" db="EMBL/GenBank/DDBJ databases">
        <title>Genome sequencing and annotation of Brassica cretica.</title>
        <authorList>
            <person name="Studholme D.J."/>
            <person name="Sarris P.F."/>
        </authorList>
    </citation>
    <scope>NUCLEOTIDE SEQUENCE</scope>
    <source>
        <strain evidence="2">PFS-102/07</strain>
        <tissue evidence="2">Leaf</tissue>
    </source>
</reference>
<feature type="region of interest" description="Disordered" evidence="1">
    <location>
        <begin position="150"/>
        <end position="237"/>
    </location>
</feature>
<accession>A0A8S9K9R8</accession>
<proteinExistence type="predicted"/>
<feature type="compositionally biased region" description="Low complexity" evidence="1">
    <location>
        <begin position="562"/>
        <end position="573"/>
    </location>
</feature>
<evidence type="ECO:0000313" key="2">
    <source>
        <dbReference type="EMBL" id="KAF2590126.1"/>
    </source>
</evidence>
<evidence type="ECO:0008006" key="3">
    <source>
        <dbReference type="Google" id="ProtNLM"/>
    </source>
</evidence>
<comment type="caution">
    <text evidence="2">The sequence shown here is derived from an EMBL/GenBank/DDBJ whole genome shotgun (WGS) entry which is preliminary data.</text>
</comment>
<feature type="region of interest" description="Disordered" evidence="1">
    <location>
        <begin position="348"/>
        <end position="429"/>
    </location>
</feature>
<dbReference type="AlphaFoldDB" id="A0A8S9K9R8"/>
<feature type="compositionally biased region" description="Polar residues" evidence="1">
    <location>
        <begin position="584"/>
        <end position="595"/>
    </location>
</feature>
<feature type="compositionally biased region" description="Acidic residues" evidence="1">
    <location>
        <begin position="150"/>
        <end position="195"/>
    </location>
</feature>
<gene>
    <name evidence="2" type="ORF">F2Q70_00041872</name>
</gene>